<keyword evidence="3" id="KW-1185">Reference proteome</keyword>
<proteinExistence type="predicted"/>
<evidence type="ECO:0000259" key="1">
    <source>
        <dbReference type="Pfam" id="PF01593"/>
    </source>
</evidence>
<dbReference type="Gene3D" id="3.50.50.60">
    <property type="entry name" value="FAD/NAD(P)-binding domain"/>
    <property type="match status" value="1"/>
</dbReference>
<dbReference type="OrthoDB" id="7495318at2"/>
<dbReference type="InterPro" id="IPR036188">
    <property type="entry name" value="FAD/NAD-bd_sf"/>
</dbReference>
<protein>
    <submittedName>
        <fullName evidence="2">Flavin containing amine oxidoreductase</fullName>
    </submittedName>
</protein>
<organism evidence="2 3">
    <name type="scientific">Jannaschia pohangensis</name>
    <dbReference type="NCBI Taxonomy" id="390807"/>
    <lineage>
        <taxon>Bacteria</taxon>
        <taxon>Pseudomonadati</taxon>
        <taxon>Pseudomonadota</taxon>
        <taxon>Alphaproteobacteria</taxon>
        <taxon>Rhodobacterales</taxon>
        <taxon>Roseobacteraceae</taxon>
        <taxon>Jannaschia</taxon>
    </lineage>
</organism>
<dbReference type="AlphaFoldDB" id="A0A1I3QVK0"/>
<gene>
    <name evidence="2" type="ORF">SAMN04488095_2657</name>
</gene>
<evidence type="ECO:0000313" key="2">
    <source>
        <dbReference type="EMBL" id="SFJ37136.1"/>
    </source>
</evidence>
<dbReference type="GO" id="GO:0016491">
    <property type="term" value="F:oxidoreductase activity"/>
    <property type="evidence" value="ECO:0007669"/>
    <property type="project" value="InterPro"/>
</dbReference>
<accession>A0A1I3QVK0</accession>
<dbReference type="InterPro" id="IPR050464">
    <property type="entry name" value="Zeta_carotene_desat/Oxidored"/>
</dbReference>
<evidence type="ECO:0000313" key="3">
    <source>
        <dbReference type="Proteomes" id="UP000199110"/>
    </source>
</evidence>
<dbReference type="Pfam" id="PF01593">
    <property type="entry name" value="Amino_oxidase"/>
    <property type="match status" value="1"/>
</dbReference>
<feature type="domain" description="Amine oxidase" evidence="1">
    <location>
        <begin position="13"/>
        <end position="275"/>
    </location>
</feature>
<dbReference type="PRINTS" id="PR00419">
    <property type="entry name" value="ADXRDTASE"/>
</dbReference>
<dbReference type="SUPFAM" id="SSF51905">
    <property type="entry name" value="FAD/NAD(P)-binding domain"/>
    <property type="match status" value="1"/>
</dbReference>
<reference evidence="2 3" key="1">
    <citation type="submission" date="2016-10" db="EMBL/GenBank/DDBJ databases">
        <authorList>
            <person name="de Groot N.N."/>
        </authorList>
    </citation>
    <scope>NUCLEOTIDE SEQUENCE [LARGE SCALE GENOMIC DNA]</scope>
    <source>
        <strain evidence="2 3">DSM 19073</strain>
    </source>
</reference>
<dbReference type="PANTHER" id="PTHR42923">
    <property type="entry name" value="PROTOPORPHYRINOGEN OXIDASE"/>
    <property type="match status" value="1"/>
</dbReference>
<dbReference type="STRING" id="390807.SAMN04488095_2657"/>
<dbReference type="RefSeq" id="WP_092781511.1">
    <property type="nucleotide sequence ID" value="NZ_FORA01000003.1"/>
</dbReference>
<name>A0A1I3QVK0_9RHOB</name>
<dbReference type="Proteomes" id="UP000199110">
    <property type="component" value="Unassembled WGS sequence"/>
</dbReference>
<dbReference type="EMBL" id="FORA01000003">
    <property type="protein sequence ID" value="SFJ37136.1"/>
    <property type="molecule type" value="Genomic_DNA"/>
</dbReference>
<dbReference type="InterPro" id="IPR002937">
    <property type="entry name" value="Amino_oxidase"/>
</dbReference>
<sequence>MTCSDVVVLGAGIAGLAAADRLSAAGARVTVLEMGDRVGGAHRSKTIGPYTFDFGSIFYEAGARLFDLPGAKADMCPTVQRQQRRLTPDGSLRHYPIQPEDVMTWPAGRKLRALRDLLVQRFAVQRDGSLETICRRRLGDTIYRETGLRDYVTRFHHVPADQIDEEFFLHRMAFVAKSTEFAALTRTATRMLRKQDTIPQSRPSLLVRPRSGYGAIFDPIVAALRARGVQFELNTPVTGLSRDTTGTRVETSGGAFRADAVVGAMPLDALHRMLFGVDSGLVSLDLMSLFVSAETLHPETGNVLYNFHSKGRWKRATIYSRIYPTPDIDRAFFTVEVTLPPGASPDPADAFAQTVAHFDDCGLGKDLRLEGHGLLPGAYPLYARGQKARAQAVLDRVTAAAVLPVGRQGRFEYLPTSSGVIRRVAEVLADAPT</sequence>